<accession>A0A7Y8GYH8</accession>
<dbReference type="PROSITE" id="PS50110">
    <property type="entry name" value="RESPONSE_REGULATORY"/>
    <property type="match status" value="1"/>
</dbReference>
<sequence>MPAHHTDLHDARALVIDGNPRSRSILVSQLKEFGVGTIVQCSRLVDARTKLEMGTFDVVICEHYFEREELTGQDLLDDLRRNQLLPFFTVFVMVTSESSYSKVAEAAESALDAYLLKPHTAMGLVKRIYQARKRKMALKDIFTAIENEDFELAGQLCKQRFESRKPFWLYAARIGAELMLRSGHLSEAQQLYEAVVEAKTLPWAKLGVARAQLEAGYPQRATTTLESLIETDPGYTDAYDVMGRAQFELGNFQNALATFKMSTKLTPASVNRLLKHGMMAWYAGEREEGIELLDRATRIGLDSKLFDPQALVLLAFARLDDNDQRRLLRCVEHLERLRDRNPDKPRIPRLLDVAHALVAIQEYQTARALDEVRRMAKTILEPGFDFESASNLLALMTRLANRSIQLYEVDAAVDTMGLRFCTSRALTELLACAATGRTDFINRIRAAHGDILKLTEEAMSLSLKGDPQSAVEHLLADGERTLNAKLIESAHLVLLRYEGRIADHVELKQRAQMLRERYRTTDIHAGLGEQAATGRAAGGMSLPAGYKPPPKTEGLLAKVNATG</sequence>
<organism evidence="4 5">
    <name type="scientific">Hydrogenophaga aromaticivorans</name>
    <dbReference type="NCBI Taxonomy" id="2610898"/>
    <lineage>
        <taxon>Bacteria</taxon>
        <taxon>Pseudomonadati</taxon>
        <taxon>Pseudomonadota</taxon>
        <taxon>Betaproteobacteria</taxon>
        <taxon>Burkholderiales</taxon>
        <taxon>Comamonadaceae</taxon>
        <taxon>Hydrogenophaga</taxon>
    </lineage>
</organism>
<dbReference type="EMBL" id="VYGV01000012">
    <property type="protein sequence ID" value="NWF46353.1"/>
    <property type="molecule type" value="Genomic_DNA"/>
</dbReference>
<proteinExistence type="predicted"/>
<dbReference type="SUPFAM" id="SSF48452">
    <property type="entry name" value="TPR-like"/>
    <property type="match status" value="1"/>
</dbReference>
<dbReference type="InterPro" id="IPR001789">
    <property type="entry name" value="Sig_transdc_resp-reg_receiver"/>
</dbReference>
<evidence type="ECO:0000313" key="5">
    <source>
        <dbReference type="Proteomes" id="UP000545507"/>
    </source>
</evidence>
<reference evidence="4 5" key="1">
    <citation type="submission" date="2019-09" db="EMBL/GenBank/DDBJ databases">
        <title>Hydrogenophaga aromatica sp. nov., isolated from a para-xylene-degrading enrichment culture.</title>
        <authorList>
            <person name="Tancsics A."/>
            <person name="Banerjee S."/>
        </authorList>
    </citation>
    <scope>NUCLEOTIDE SEQUENCE [LARGE SCALE GENOMIC DNA]</scope>
    <source>
        <strain evidence="4 5">D2P1</strain>
    </source>
</reference>
<dbReference type="Gene3D" id="1.25.40.10">
    <property type="entry name" value="Tetratricopeptide repeat domain"/>
    <property type="match status" value="1"/>
</dbReference>
<feature type="repeat" description="TPR" evidence="2">
    <location>
        <begin position="236"/>
        <end position="269"/>
    </location>
</feature>
<dbReference type="Pfam" id="PF00072">
    <property type="entry name" value="Response_reg"/>
    <property type="match status" value="1"/>
</dbReference>
<dbReference type="Proteomes" id="UP000545507">
    <property type="component" value="Unassembled WGS sequence"/>
</dbReference>
<evidence type="ECO:0000256" key="2">
    <source>
        <dbReference type="PROSITE-ProRule" id="PRU00339"/>
    </source>
</evidence>
<comment type="caution">
    <text evidence="4">The sequence shown here is derived from an EMBL/GenBank/DDBJ whole genome shotgun (WGS) entry which is preliminary data.</text>
</comment>
<dbReference type="Gene3D" id="3.40.50.2300">
    <property type="match status" value="1"/>
</dbReference>
<dbReference type="SUPFAM" id="SSF52172">
    <property type="entry name" value="CheY-like"/>
    <property type="match status" value="1"/>
</dbReference>
<feature type="domain" description="Response regulatory" evidence="3">
    <location>
        <begin position="12"/>
        <end position="132"/>
    </location>
</feature>
<dbReference type="RefSeq" id="WP_177136243.1">
    <property type="nucleotide sequence ID" value="NZ_VYGV01000012.1"/>
</dbReference>
<evidence type="ECO:0000259" key="3">
    <source>
        <dbReference type="PROSITE" id="PS50110"/>
    </source>
</evidence>
<dbReference type="InterPro" id="IPR011990">
    <property type="entry name" value="TPR-like_helical_dom_sf"/>
</dbReference>
<dbReference type="AlphaFoldDB" id="A0A7Y8GYH8"/>
<dbReference type="InterPro" id="IPR019734">
    <property type="entry name" value="TPR_rpt"/>
</dbReference>
<dbReference type="SMART" id="SM00448">
    <property type="entry name" value="REC"/>
    <property type="match status" value="1"/>
</dbReference>
<evidence type="ECO:0000313" key="4">
    <source>
        <dbReference type="EMBL" id="NWF46353.1"/>
    </source>
</evidence>
<dbReference type="PROSITE" id="PS50005">
    <property type="entry name" value="TPR"/>
    <property type="match status" value="1"/>
</dbReference>
<keyword evidence="2" id="KW-0802">TPR repeat</keyword>
<keyword evidence="5" id="KW-1185">Reference proteome</keyword>
<name>A0A7Y8GYH8_9BURK</name>
<dbReference type="GO" id="GO:0000160">
    <property type="term" value="P:phosphorelay signal transduction system"/>
    <property type="evidence" value="ECO:0007669"/>
    <property type="project" value="InterPro"/>
</dbReference>
<gene>
    <name evidence="4" type="ORF">F3K02_14000</name>
</gene>
<evidence type="ECO:0000256" key="1">
    <source>
        <dbReference type="PROSITE-ProRule" id="PRU00169"/>
    </source>
</evidence>
<protein>
    <submittedName>
        <fullName evidence="4">Response regulator</fullName>
    </submittedName>
</protein>
<comment type="caution">
    <text evidence="1">Lacks conserved residue(s) required for the propagation of feature annotation.</text>
</comment>
<dbReference type="InterPro" id="IPR011006">
    <property type="entry name" value="CheY-like_superfamily"/>
</dbReference>